<evidence type="ECO:0000313" key="1">
    <source>
        <dbReference type="EnsemblMetazoa" id="SMAR012610-PA"/>
    </source>
</evidence>
<keyword evidence="2" id="KW-1185">Reference proteome</keyword>
<organism evidence="1 2">
    <name type="scientific">Strigamia maritima</name>
    <name type="common">European centipede</name>
    <name type="synonym">Geophilus maritimus</name>
    <dbReference type="NCBI Taxonomy" id="126957"/>
    <lineage>
        <taxon>Eukaryota</taxon>
        <taxon>Metazoa</taxon>
        <taxon>Ecdysozoa</taxon>
        <taxon>Arthropoda</taxon>
        <taxon>Myriapoda</taxon>
        <taxon>Chilopoda</taxon>
        <taxon>Pleurostigmophora</taxon>
        <taxon>Geophilomorpha</taxon>
        <taxon>Linotaeniidae</taxon>
        <taxon>Strigamia</taxon>
    </lineage>
</organism>
<reference evidence="2" key="1">
    <citation type="submission" date="2011-05" db="EMBL/GenBank/DDBJ databases">
        <authorList>
            <person name="Richards S.R."/>
            <person name="Qu J."/>
            <person name="Jiang H."/>
            <person name="Jhangiani S.N."/>
            <person name="Agravi P."/>
            <person name="Goodspeed R."/>
            <person name="Gross S."/>
            <person name="Mandapat C."/>
            <person name="Jackson L."/>
            <person name="Mathew T."/>
            <person name="Pu L."/>
            <person name="Thornton R."/>
            <person name="Saada N."/>
            <person name="Wilczek-Boney K.B."/>
            <person name="Lee S."/>
            <person name="Kovar C."/>
            <person name="Wu Y."/>
            <person name="Scherer S.E."/>
            <person name="Worley K.C."/>
            <person name="Muzny D.M."/>
            <person name="Gibbs R."/>
        </authorList>
    </citation>
    <scope>NUCLEOTIDE SEQUENCE</scope>
    <source>
        <strain evidence="2">Brora</strain>
    </source>
</reference>
<dbReference type="AlphaFoldDB" id="T1JFJ6"/>
<dbReference type="EMBL" id="JH432170">
    <property type="status" value="NOT_ANNOTATED_CDS"/>
    <property type="molecule type" value="Genomic_DNA"/>
</dbReference>
<accession>T1JFJ6</accession>
<proteinExistence type="predicted"/>
<dbReference type="Proteomes" id="UP000014500">
    <property type="component" value="Unassembled WGS sequence"/>
</dbReference>
<dbReference type="SUPFAM" id="SSF52540">
    <property type="entry name" value="P-loop containing nucleoside triphosphate hydrolases"/>
    <property type="match status" value="1"/>
</dbReference>
<sequence length="201" mass="22948">MNITTCRDLAPVQIGIICDDAGSSEPTQHHKQKMTRDTVSIMVGDLQHRNRTNSLAAPVFCDLYRRSLSEGPEEVPAWSARHEVKRSHSVKVRKSRPPPEIETALPRWYCYRVRSFHMSSRGVINRGDSLRYRQARRKDQLPSRDEKGQENDAEKFCVQILGASGVGKTALGNQFLTSEHIFVRSNLPVIIITYDIRYDIL</sequence>
<name>T1JFJ6_STRMM</name>
<protein>
    <submittedName>
        <fullName evidence="1">Uncharacterized protein</fullName>
    </submittedName>
</protein>
<dbReference type="InterPro" id="IPR027417">
    <property type="entry name" value="P-loop_NTPase"/>
</dbReference>
<dbReference type="HOGENOM" id="CLU_1361969_0_0_1"/>
<dbReference type="STRING" id="126957.T1JFJ6"/>
<reference evidence="1" key="2">
    <citation type="submission" date="2015-02" db="UniProtKB">
        <authorList>
            <consortium name="EnsemblMetazoa"/>
        </authorList>
    </citation>
    <scope>IDENTIFICATION</scope>
</reference>
<dbReference type="EnsemblMetazoa" id="SMAR012610-RA">
    <property type="protein sequence ID" value="SMAR012610-PA"/>
    <property type="gene ID" value="SMAR012610"/>
</dbReference>
<evidence type="ECO:0000313" key="2">
    <source>
        <dbReference type="Proteomes" id="UP000014500"/>
    </source>
</evidence>